<sequence length="190" mass="21231">MSIRAKYQITEYCHRFLQDYIHEGDHCIDATCGKGHDTEFLCRLAGKTGRVYGFDIQMEAVEQTRIHLAEAGCAEQAVLICDGHENMGKYVEEQVSAIMFNFGYLPGGDHSIATNARTSLQAVEQGMKLLKTGGVMSLCIYSGGDTGYEERDALLAYLKGLDARKWLVIVHSYYNRKNDPPLPVFVVRLA</sequence>
<dbReference type="Gene3D" id="3.40.50.150">
    <property type="entry name" value="Vaccinia Virus protein VP39"/>
    <property type="match status" value="1"/>
</dbReference>
<evidence type="ECO:0000313" key="1">
    <source>
        <dbReference type="EMBL" id="KAA8501416.1"/>
    </source>
</evidence>
<dbReference type="RefSeq" id="WP_150310863.1">
    <property type="nucleotide sequence ID" value="NZ_VMSO01000009.1"/>
</dbReference>
<keyword evidence="1" id="KW-0489">Methyltransferase</keyword>
<reference evidence="1 2" key="1">
    <citation type="submission" date="2019-07" db="EMBL/GenBank/DDBJ databases">
        <authorList>
            <person name="Wongkuna S."/>
            <person name="Scaria J."/>
        </authorList>
    </citation>
    <scope>NUCLEOTIDE SEQUENCE [LARGE SCALE GENOMIC DNA]</scope>
    <source>
        <strain evidence="1 2">SW178</strain>
    </source>
</reference>
<keyword evidence="2" id="KW-1185">Reference proteome</keyword>
<dbReference type="PANTHER" id="PTHR35276:SF1">
    <property type="entry name" value="TRNA (MNM(5)S(2)U34)-METHYLTRANSFERASE, CHLOROPLASTIC"/>
    <property type="match status" value="1"/>
</dbReference>
<organism evidence="1 2">
    <name type="scientific">Mediterraneibacter catenae</name>
    <dbReference type="NCBI Taxonomy" id="2594882"/>
    <lineage>
        <taxon>Bacteria</taxon>
        <taxon>Bacillati</taxon>
        <taxon>Bacillota</taxon>
        <taxon>Clostridia</taxon>
        <taxon>Lachnospirales</taxon>
        <taxon>Lachnospiraceae</taxon>
        <taxon>Mediterraneibacter</taxon>
    </lineage>
</organism>
<dbReference type="Pfam" id="PF06962">
    <property type="entry name" value="rRNA_methylase"/>
    <property type="match status" value="1"/>
</dbReference>
<protein>
    <submittedName>
        <fullName evidence="1">Methyltransferase domain-containing protein</fullName>
    </submittedName>
</protein>
<dbReference type="Proteomes" id="UP000322025">
    <property type="component" value="Unassembled WGS sequence"/>
</dbReference>
<dbReference type="InterPro" id="IPR029063">
    <property type="entry name" value="SAM-dependent_MTases_sf"/>
</dbReference>
<dbReference type="GO" id="GO:0032259">
    <property type="term" value="P:methylation"/>
    <property type="evidence" value="ECO:0007669"/>
    <property type="project" value="UniProtKB-KW"/>
</dbReference>
<evidence type="ECO:0000313" key="2">
    <source>
        <dbReference type="Proteomes" id="UP000322025"/>
    </source>
</evidence>
<accession>A0A5M9I0U2</accession>
<gene>
    <name evidence="1" type="ORF">FNY66_08760</name>
</gene>
<dbReference type="EMBL" id="VMSO01000009">
    <property type="protein sequence ID" value="KAA8501416.1"/>
    <property type="molecule type" value="Genomic_DNA"/>
</dbReference>
<dbReference type="AlphaFoldDB" id="A0A5M9I0U2"/>
<dbReference type="SUPFAM" id="SSF53335">
    <property type="entry name" value="S-adenosyl-L-methionine-dependent methyltransferases"/>
    <property type="match status" value="1"/>
</dbReference>
<dbReference type="InterPro" id="IPR010719">
    <property type="entry name" value="MnmM_MeTrfase"/>
</dbReference>
<proteinExistence type="predicted"/>
<name>A0A5M9I0U2_9FIRM</name>
<dbReference type="CDD" id="cd02440">
    <property type="entry name" value="AdoMet_MTases"/>
    <property type="match status" value="1"/>
</dbReference>
<dbReference type="PANTHER" id="PTHR35276">
    <property type="entry name" value="S-ADENOSYL-L-METHIONINE-DEPENDENT METHYLTRANSFERASES SUPERFAMILY PROTEIN"/>
    <property type="match status" value="1"/>
</dbReference>
<dbReference type="GO" id="GO:0008168">
    <property type="term" value="F:methyltransferase activity"/>
    <property type="evidence" value="ECO:0007669"/>
    <property type="project" value="UniProtKB-KW"/>
</dbReference>
<comment type="caution">
    <text evidence="1">The sequence shown here is derived from an EMBL/GenBank/DDBJ whole genome shotgun (WGS) entry which is preliminary data.</text>
</comment>
<keyword evidence="1" id="KW-0808">Transferase</keyword>
<dbReference type="OrthoDB" id="9792989at2"/>